<gene>
    <name evidence="4" type="ORF">B5807_01865</name>
</gene>
<dbReference type="EMBL" id="KZ107839">
    <property type="protein sequence ID" value="OSS52364.1"/>
    <property type="molecule type" value="Genomic_DNA"/>
</dbReference>
<protein>
    <recommendedName>
        <fullName evidence="6">Dimethylallyl tryptophan synthase</fullName>
    </recommendedName>
</protein>
<feature type="binding site" evidence="3">
    <location>
        <position position="253"/>
    </location>
    <ligand>
        <name>dimethylallyl diphosphate</name>
        <dbReference type="ChEBI" id="CHEBI:57623"/>
    </ligand>
</feature>
<dbReference type="OMA" id="TYISCAY"/>
<evidence type="ECO:0000313" key="4">
    <source>
        <dbReference type="EMBL" id="OSS52364.1"/>
    </source>
</evidence>
<dbReference type="PANTHER" id="PTHR40627:SF4">
    <property type="entry name" value="PRENYLTRANSFERASE ASQH1-RELATED"/>
    <property type="match status" value="1"/>
</dbReference>
<sequence length="420" mass="46651">MVTIAGQPTLIDKVPLTVADEGLAPRTTDSDWWWEVVGGHLEALLSAADYSSLDQLKALSFFYRWVTPRLGPKPISPEAIWKSFMTDDHSPVEYSWKWGFGDSAPEIRYSIEPIGNCAGAALDLLNKKATSDFLAQLCRSGQPGVDLEWFVHFKHALLGPGTPASEAGVTRQSTLFVAFEVTSGLMGVKAYFIPVNAHGNSAGDQISRAVVSTGCLNLAAMNQLNSFLRDDIYGQTVKPFMLGIDCVRPINSRLKVYSRSLGTTFELVRRVMSIGGRRKNIMEAENHLHTLWKLILNLPDDFPTDRELPYNPHETAGLLFYFDVAPMSQLPDVKVYIPVRHYSPGDDVAARGLVRYLKSQSQGAYAQQYLETLKALATKEDKSTSNGLQTYISCAYRKNALVITSYLNPQCYHPSWFAAQ</sequence>
<dbReference type="STRING" id="105696.A0A1Y2M8B9"/>
<feature type="binding site" evidence="3">
    <location>
        <position position="336"/>
    </location>
    <ligand>
        <name>dimethylallyl diphosphate</name>
        <dbReference type="ChEBI" id="CHEBI:57623"/>
    </ligand>
</feature>
<dbReference type="GO" id="GO:0009820">
    <property type="term" value="P:alkaloid metabolic process"/>
    <property type="evidence" value="ECO:0007669"/>
    <property type="project" value="InterPro"/>
</dbReference>
<dbReference type="Proteomes" id="UP000193240">
    <property type="component" value="Unassembled WGS sequence"/>
</dbReference>
<dbReference type="PANTHER" id="PTHR40627">
    <property type="entry name" value="INDOLE PRENYLTRANSFERASE TDIB-RELATED"/>
    <property type="match status" value="1"/>
</dbReference>
<dbReference type="InParanoid" id="A0A1Y2M8B9"/>
<evidence type="ECO:0000256" key="2">
    <source>
        <dbReference type="ARBA" id="ARBA00022679"/>
    </source>
</evidence>
<evidence type="ECO:0000313" key="5">
    <source>
        <dbReference type="Proteomes" id="UP000193240"/>
    </source>
</evidence>
<organism evidence="4 5">
    <name type="scientific">Epicoccum nigrum</name>
    <name type="common">Soil fungus</name>
    <name type="synonym">Epicoccum purpurascens</name>
    <dbReference type="NCBI Taxonomy" id="105696"/>
    <lineage>
        <taxon>Eukaryota</taxon>
        <taxon>Fungi</taxon>
        <taxon>Dikarya</taxon>
        <taxon>Ascomycota</taxon>
        <taxon>Pezizomycotina</taxon>
        <taxon>Dothideomycetes</taxon>
        <taxon>Pleosporomycetidae</taxon>
        <taxon>Pleosporales</taxon>
        <taxon>Pleosporineae</taxon>
        <taxon>Didymellaceae</taxon>
        <taxon>Epicoccum</taxon>
    </lineage>
</organism>
<dbReference type="GO" id="GO:0016765">
    <property type="term" value="F:transferase activity, transferring alkyl or aryl (other than methyl) groups"/>
    <property type="evidence" value="ECO:0007669"/>
    <property type="project" value="InterPro"/>
</dbReference>
<dbReference type="SFLD" id="SFLDG01162">
    <property type="entry name" value="I"/>
    <property type="match status" value="1"/>
</dbReference>
<feature type="binding site" evidence="3">
    <location>
        <position position="108"/>
    </location>
    <ligand>
        <name>dimethylallyl diphosphate</name>
        <dbReference type="ChEBI" id="CHEBI:57623"/>
    </ligand>
</feature>
<proteinExistence type="inferred from homology"/>
<dbReference type="NCBIfam" id="TIGR03429">
    <property type="entry name" value="arom_pren_DMATS"/>
    <property type="match status" value="1"/>
</dbReference>
<evidence type="ECO:0000256" key="1">
    <source>
        <dbReference type="ARBA" id="ARBA00010209"/>
    </source>
</evidence>
<dbReference type="InterPro" id="IPR033964">
    <property type="entry name" value="ABBA"/>
</dbReference>
<evidence type="ECO:0000256" key="3">
    <source>
        <dbReference type="PIRSR" id="PIRSR000509-1"/>
    </source>
</evidence>
<keyword evidence="2" id="KW-0808">Transferase</keyword>
<reference evidence="4 5" key="1">
    <citation type="journal article" date="2017" name="Genome Announc.">
        <title>Genome sequence of the saprophytic ascomycete Epicoccum nigrum ICMP 19927 strain isolated from New Zealand.</title>
        <authorList>
            <person name="Fokin M."/>
            <person name="Fleetwood D."/>
            <person name="Weir B.S."/>
            <person name="Villas-Boas S.G."/>
        </authorList>
    </citation>
    <scope>NUCLEOTIDE SEQUENCE [LARGE SCALE GENOMIC DNA]</scope>
    <source>
        <strain evidence="4 5">ICMP 19927</strain>
    </source>
</reference>
<keyword evidence="5" id="KW-1185">Reference proteome</keyword>
<dbReference type="Pfam" id="PF11991">
    <property type="entry name" value="Trp_DMAT"/>
    <property type="match status" value="1"/>
</dbReference>
<comment type="similarity">
    <text evidence="1">Belongs to the tryptophan dimethylallyltransferase family.</text>
</comment>
<dbReference type="InterPro" id="IPR012148">
    <property type="entry name" value="ABBA_DMATS-like"/>
</dbReference>
<feature type="binding site" evidence="3">
    <location>
        <position position="255"/>
    </location>
    <ligand>
        <name>dimethylallyl diphosphate</name>
        <dbReference type="ChEBI" id="CHEBI:57623"/>
    </ligand>
</feature>
<dbReference type="InterPro" id="IPR017795">
    <property type="entry name" value="ABBA_NscD-like"/>
</dbReference>
<feature type="binding site" evidence="3">
    <location>
        <position position="93"/>
    </location>
    <ligand>
        <name>L-tryptophan</name>
        <dbReference type="ChEBI" id="CHEBI:57912"/>
    </ligand>
</feature>
<name>A0A1Y2M8B9_EPING</name>
<feature type="binding site" evidence="3">
    <location>
        <position position="257"/>
    </location>
    <ligand>
        <name>dimethylallyl diphosphate</name>
        <dbReference type="ChEBI" id="CHEBI:57623"/>
    </ligand>
</feature>
<dbReference type="SFLD" id="SFLDS00036">
    <property type="entry name" value="Aromatic_Prenyltransferase"/>
    <property type="match status" value="1"/>
</dbReference>
<feature type="binding site" evidence="3">
    <location>
        <position position="191"/>
    </location>
    <ligand>
        <name>L-tryptophan</name>
        <dbReference type="ChEBI" id="CHEBI:57912"/>
    </ligand>
</feature>
<feature type="binding site" evidence="3">
    <location>
        <position position="189"/>
    </location>
    <ligand>
        <name>dimethylallyl diphosphate</name>
        <dbReference type="ChEBI" id="CHEBI:57623"/>
    </ligand>
</feature>
<accession>A0A1Y2M8B9</accession>
<evidence type="ECO:0008006" key="6">
    <source>
        <dbReference type="Google" id="ProtNLM"/>
    </source>
</evidence>
<dbReference type="AlphaFoldDB" id="A0A1Y2M8B9"/>
<dbReference type="CDD" id="cd13929">
    <property type="entry name" value="PT-DMATS_CymD"/>
    <property type="match status" value="1"/>
</dbReference>
<dbReference type="PIRSF" id="PIRSF000509">
    <property type="entry name" value="Trp_DMAT"/>
    <property type="match status" value="1"/>
</dbReference>